<accession>A0AAW9LPG9</accession>
<proteinExistence type="predicted"/>
<dbReference type="Proteomes" id="UP001303386">
    <property type="component" value="Unassembled WGS sequence"/>
</dbReference>
<reference evidence="1" key="1">
    <citation type="journal article" date="2023" name="J. Hosp. Infect.">
        <title>Cross-contamination of carbapenem-resistant Gram-negative bacteria between patients and hospital environment in the first year of a newly built surgical ward.</title>
        <authorList>
            <person name="Boutin S."/>
            <person name="Scherrer M."/>
            <person name="Spath I."/>
            <person name="Kocer K."/>
            <person name="Heeg K."/>
            <person name="Nurjadi D."/>
        </authorList>
    </citation>
    <scope>NUCLEOTIDE SEQUENCE</scope>
    <source>
        <strain evidence="1">KE10384</strain>
    </source>
</reference>
<name>A0AAW9LPG9_KLEAE</name>
<dbReference type="EMBL" id="JARELW010000003">
    <property type="protein sequence ID" value="MEA8799810.1"/>
    <property type="molecule type" value="Genomic_DNA"/>
</dbReference>
<gene>
    <name evidence="1" type="ORF">PZT46_11180</name>
</gene>
<comment type="caution">
    <text evidence="1">The sequence shown here is derived from an EMBL/GenBank/DDBJ whole genome shotgun (WGS) entry which is preliminary data.</text>
</comment>
<sequence length="162" mass="18546">MATVSYPEFLPLPQRPSQNMTQDTGWQTTQPAVGPAIFTPFTTDLKTTWTLQWIFTLKQAEVFKSWLRSPTYCDRGRNWFQMRIDLGDTYGPQLQTLHFINMPVQTSKNGGVVTWTATVLSNGMSDYTEQYDDWIVGMAHGTEYLYDLLVTEVMPKYPVGNS</sequence>
<organism evidence="1 2">
    <name type="scientific">Klebsiella aerogenes</name>
    <name type="common">Enterobacter aerogenes</name>
    <dbReference type="NCBI Taxonomy" id="548"/>
    <lineage>
        <taxon>Bacteria</taxon>
        <taxon>Pseudomonadati</taxon>
        <taxon>Pseudomonadota</taxon>
        <taxon>Gammaproteobacteria</taxon>
        <taxon>Enterobacterales</taxon>
        <taxon>Enterobacteriaceae</taxon>
        <taxon>Klebsiella/Raoultella group</taxon>
        <taxon>Klebsiella</taxon>
    </lineage>
</organism>
<evidence type="ECO:0000313" key="1">
    <source>
        <dbReference type="EMBL" id="MEA8799810.1"/>
    </source>
</evidence>
<dbReference type="RefSeq" id="WP_323787240.1">
    <property type="nucleotide sequence ID" value="NZ_JARELW010000003.1"/>
</dbReference>
<dbReference type="AlphaFoldDB" id="A0AAW9LPG9"/>
<evidence type="ECO:0000313" key="2">
    <source>
        <dbReference type="Proteomes" id="UP001303386"/>
    </source>
</evidence>
<protein>
    <submittedName>
        <fullName evidence="1">Uncharacterized protein</fullName>
    </submittedName>
</protein>